<evidence type="ECO:0000256" key="2">
    <source>
        <dbReference type="SAM" id="SignalP"/>
    </source>
</evidence>
<evidence type="ECO:0000313" key="3">
    <source>
        <dbReference type="EMBL" id="QTD48083.1"/>
    </source>
</evidence>
<dbReference type="PANTHER" id="PTHR36842">
    <property type="entry name" value="PROTEIN TOLB HOMOLOG"/>
    <property type="match status" value="1"/>
</dbReference>
<dbReference type="SUPFAM" id="SSF82171">
    <property type="entry name" value="DPP6 N-terminal domain-like"/>
    <property type="match status" value="1"/>
</dbReference>
<sequence length="295" mass="33337">MRYLPFCLLALLSPLAFSQLPDNDIFLVELSWSKSEDGRSLPKLGPARNITKQPGYENQAHFLPDGQILYTASRDGKQTDIFRFDPKSGNTTQVTATPESEFSPTLMMDGRHFSVVRVEADQTQRLWQFPLDGGEPRLILPEVTSVGYHTWLSPTQLALFIVGEPHRLVWVDVAKSQPKTLLNDVGRCFTLAPDKKSLYAVHKPEGKTWQILQLGLSDQKREVLAETVEGAEDYVWTPDGALLMARESRLYLLHPKRDKQWRQIADLADQGLKGITRLALDHKGRYLTLVSATKL</sequence>
<dbReference type="Gene3D" id="2.120.10.30">
    <property type="entry name" value="TolB, C-terminal domain"/>
    <property type="match status" value="1"/>
</dbReference>
<dbReference type="InterPro" id="IPR011042">
    <property type="entry name" value="6-blade_b-propeller_TolB-like"/>
</dbReference>
<dbReference type="InterPro" id="IPR011659">
    <property type="entry name" value="WD40"/>
</dbReference>
<evidence type="ECO:0000256" key="1">
    <source>
        <dbReference type="ARBA" id="ARBA00009820"/>
    </source>
</evidence>
<dbReference type="RefSeq" id="WP_237377745.1">
    <property type="nucleotide sequence ID" value="NZ_CP071793.1"/>
</dbReference>
<comment type="similarity">
    <text evidence="1">Belongs to the TolB family.</text>
</comment>
<dbReference type="KEGG" id="scor:J3U87_21065"/>
<keyword evidence="2" id="KW-0732">Signal</keyword>
<evidence type="ECO:0000313" key="4">
    <source>
        <dbReference type="Proteomes" id="UP000663929"/>
    </source>
</evidence>
<gene>
    <name evidence="3" type="ORF">J3U87_21065</name>
</gene>
<accession>A0A8A4TEN1</accession>
<dbReference type="AlphaFoldDB" id="A0A8A4TEN1"/>
<name>A0A8A4TEN1_SULCO</name>
<protein>
    <submittedName>
        <fullName evidence="3">PD40 domain-containing protein</fullName>
    </submittedName>
</protein>
<feature type="signal peptide" evidence="2">
    <location>
        <begin position="1"/>
        <end position="18"/>
    </location>
</feature>
<organism evidence="3 4">
    <name type="scientific">Sulfidibacter corallicola</name>
    <dbReference type="NCBI Taxonomy" id="2818388"/>
    <lineage>
        <taxon>Bacteria</taxon>
        <taxon>Pseudomonadati</taxon>
        <taxon>Acidobacteriota</taxon>
        <taxon>Holophagae</taxon>
        <taxon>Acanthopleuribacterales</taxon>
        <taxon>Acanthopleuribacteraceae</taxon>
        <taxon>Sulfidibacter</taxon>
    </lineage>
</organism>
<proteinExistence type="inferred from homology"/>
<feature type="chain" id="PRO_5035151748" evidence="2">
    <location>
        <begin position="19"/>
        <end position="295"/>
    </location>
</feature>
<dbReference type="Proteomes" id="UP000663929">
    <property type="component" value="Chromosome"/>
</dbReference>
<dbReference type="PANTHER" id="PTHR36842:SF1">
    <property type="entry name" value="PROTEIN TOLB"/>
    <property type="match status" value="1"/>
</dbReference>
<dbReference type="EMBL" id="CP071793">
    <property type="protein sequence ID" value="QTD48083.1"/>
    <property type="molecule type" value="Genomic_DNA"/>
</dbReference>
<keyword evidence="4" id="KW-1185">Reference proteome</keyword>
<reference evidence="3" key="1">
    <citation type="submission" date="2021-03" db="EMBL/GenBank/DDBJ databases">
        <title>Acanthopleuribacteraceae sp. M133.</title>
        <authorList>
            <person name="Wang G."/>
        </authorList>
    </citation>
    <scope>NUCLEOTIDE SEQUENCE</scope>
    <source>
        <strain evidence="3">M133</strain>
    </source>
</reference>
<dbReference type="Pfam" id="PF07676">
    <property type="entry name" value="PD40"/>
    <property type="match status" value="1"/>
</dbReference>